<feature type="compositionally biased region" description="Low complexity" evidence="1">
    <location>
        <begin position="439"/>
        <end position="452"/>
    </location>
</feature>
<dbReference type="Proteomes" id="UP000023758">
    <property type="component" value="Unassembled WGS sequence"/>
</dbReference>
<gene>
    <name evidence="2" type="ORF">H103_00581</name>
</gene>
<reference evidence="2" key="1">
    <citation type="submission" date="2014-02" db="EMBL/GenBank/DDBJ databases">
        <title>The Genome Sequence of Trichophyton rubrum (morphotype fischeri) CBS 288.86.</title>
        <authorList>
            <consortium name="The Broad Institute Genomics Platform"/>
            <person name="Cuomo C.A."/>
            <person name="White T.C."/>
            <person name="Graser Y."/>
            <person name="Martinez-Rossi N."/>
            <person name="Heitman J."/>
            <person name="Young S.K."/>
            <person name="Zeng Q."/>
            <person name="Gargeya S."/>
            <person name="Abouelleil A."/>
            <person name="Alvarado L."/>
            <person name="Chapman S.B."/>
            <person name="Gainer-Dewar J."/>
            <person name="Goldberg J."/>
            <person name="Griggs A."/>
            <person name="Gujja S."/>
            <person name="Hansen M."/>
            <person name="Howarth C."/>
            <person name="Imamovic A."/>
            <person name="Larimer J."/>
            <person name="Martinez D."/>
            <person name="Murphy C."/>
            <person name="Pearson M.D."/>
            <person name="Persinoti G."/>
            <person name="Poon T."/>
            <person name="Priest M."/>
            <person name="Roberts A.D."/>
            <person name="Saif S."/>
            <person name="Shea T.D."/>
            <person name="Sykes S.N."/>
            <person name="Wortman J."/>
            <person name="Nusbaum C."/>
            <person name="Birren B."/>
        </authorList>
    </citation>
    <scope>NUCLEOTIDE SEQUENCE [LARGE SCALE GENOMIC DNA]</scope>
    <source>
        <strain evidence="2">CBS 288.86</strain>
    </source>
</reference>
<sequence length="773" mass="88085">MASDDALDYKALFLQAEERRLQAEERARQEKERRLRAEDDREQADEQRRQADEQRRQAEEARQHAEEERQQAEEERQQAEEERQNAEEERQRAEERNQLTSFEEFIQTCHNLLSLPIKVRDAARSTRGSIPKPTGKLCPTYLRPWSSPFLLDELYRRVNHHFQPTEKLFPSLAELEAVARRCSRPLGSEKDLEFYAHIAVEQHVQDVIMELCNKPQARDRFALGEAVVFENHANAIDEDDDMSDQSRARRPIPDQFCVHRVDDGNYTLLTTVEYKPPHKLSVENLAAGLRPMNLWEEVVQLDAIPTEGNAKLLYNAEQMTASTLVQEFHVMINEGLEFSYITNGLAYVLLRVYDNDPTTLYYYFCNPNEEVDSDTLSRTAIARVLCLCLMSCRSPVRNQDWRNNARQQLHVWETNLDYERGRIPDDELNKTPPSSEHAPSSPYVPSSPLSSPTADNYRPVTRSQAGCAPQSTAAHPSEPTDSDSDSPQAAAGRKRNLSQLTASPPGQQRSRQMENRGSQSQGSYREEPHVELFCTQKCLLGLKRGDNLDITCPNVERHRSVAGGDKHPITTEQLVGLVKQQLDTTLNRDCSPFGSSGSYGAPFKVTCRRYGYTVVGKGTTSYRWSEVSSEATIYRILRELQGSAVPVFLGLIDLKMIYYLHGVGAIQHMLLMGWGGEHTSGHKPTKELLRQIRRSEKEIRALGVHHGDFRRENILWNEELRRALIIDFHRCKLVRPDRKKRSVDGNGLLETKSKKKKAISCGTPIAGNVPNAV</sequence>
<evidence type="ECO:0000256" key="1">
    <source>
        <dbReference type="SAM" id="MobiDB-lite"/>
    </source>
</evidence>
<feature type="region of interest" description="Disordered" evidence="1">
    <location>
        <begin position="22"/>
        <end position="96"/>
    </location>
</feature>
<dbReference type="Gene3D" id="1.10.510.10">
    <property type="entry name" value="Transferase(Phosphotransferase) domain 1"/>
    <property type="match status" value="1"/>
</dbReference>
<dbReference type="EMBL" id="KK207697">
    <property type="protein sequence ID" value="EZF57173.1"/>
    <property type="molecule type" value="Genomic_DNA"/>
</dbReference>
<dbReference type="CDD" id="cd22265">
    <property type="entry name" value="UDM1_RNF168"/>
    <property type="match status" value="1"/>
</dbReference>
<dbReference type="HOGENOM" id="CLU_010672_2_0_1"/>
<feature type="region of interest" description="Disordered" evidence="1">
    <location>
        <begin position="422"/>
        <end position="526"/>
    </location>
</feature>
<feature type="compositionally biased region" description="Polar residues" evidence="1">
    <location>
        <begin position="497"/>
        <end position="523"/>
    </location>
</feature>
<dbReference type="SUPFAM" id="SSF56112">
    <property type="entry name" value="Protein kinase-like (PK-like)"/>
    <property type="match status" value="1"/>
</dbReference>
<organism evidence="2">
    <name type="scientific">Trichophyton rubrum CBS 288.86</name>
    <dbReference type="NCBI Taxonomy" id="1215330"/>
    <lineage>
        <taxon>Eukaryota</taxon>
        <taxon>Fungi</taxon>
        <taxon>Dikarya</taxon>
        <taxon>Ascomycota</taxon>
        <taxon>Pezizomycotina</taxon>
        <taxon>Eurotiomycetes</taxon>
        <taxon>Eurotiomycetidae</taxon>
        <taxon>Onygenales</taxon>
        <taxon>Arthrodermataceae</taxon>
        <taxon>Trichophyton</taxon>
    </lineage>
</organism>
<feature type="compositionally biased region" description="Polar residues" evidence="1">
    <location>
        <begin position="461"/>
        <end position="474"/>
    </location>
</feature>
<dbReference type="AlphaFoldDB" id="A0A022WGJ8"/>
<proteinExistence type="predicted"/>
<dbReference type="InterPro" id="IPR011009">
    <property type="entry name" value="Kinase-like_dom_sf"/>
</dbReference>
<evidence type="ECO:0008006" key="3">
    <source>
        <dbReference type="Google" id="ProtNLM"/>
    </source>
</evidence>
<dbReference type="Pfam" id="PF06293">
    <property type="entry name" value="Kdo"/>
    <property type="match status" value="1"/>
</dbReference>
<name>A0A022WGJ8_TRIRU</name>
<protein>
    <recommendedName>
        <fullName evidence="3">Protein kinase domain-containing protein</fullName>
    </recommendedName>
</protein>
<dbReference type="PANTHER" id="PTHR35480:SF1">
    <property type="entry name" value="MATERNAL EFFECT EMBRYO ARREST 22"/>
    <property type="match status" value="1"/>
</dbReference>
<evidence type="ECO:0000313" key="2">
    <source>
        <dbReference type="EMBL" id="EZF57173.1"/>
    </source>
</evidence>
<dbReference type="PANTHER" id="PTHR35480">
    <property type="entry name" value="MATERNAL EFFECT EMBRYO ARREST 22"/>
    <property type="match status" value="1"/>
</dbReference>
<accession>A0A022WGJ8</accession>
<dbReference type="OrthoDB" id="2156052at2759"/>